<keyword evidence="14" id="KW-1185">Reference proteome</keyword>
<evidence type="ECO:0000313" key="14">
    <source>
        <dbReference type="Proteomes" id="UP000250125"/>
    </source>
</evidence>
<dbReference type="GO" id="GO:0015940">
    <property type="term" value="P:pantothenate biosynthetic process"/>
    <property type="evidence" value="ECO:0007669"/>
    <property type="project" value="InterPro"/>
</dbReference>
<evidence type="ECO:0000256" key="1">
    <source>
        <dbReference type="ARBA" id="ARBA00004724"/>
    </source>
</evidence>
<keyword evidence="6 10" id="KW-0560">Oxidoreductase</keyword>
<dbReference type="NCBIfam" id="NF005092">
    <property type="entry name" value="PRK06522.2-3"/>
    <property type="match status" value="1"/>
</dbReference>
<sequence>MRIYVLGAGSIGSLFGALLARAGNDVTLIGREPQVRAINEKGLRVSGAEEFTVHPKASLYAPEEPPDLLILATKSYSTKAALECARKCLGPDTWILSVQNGLGNEELALKETPNVMGGVTTNGAMLVEWGHVRWTGRGVTVIGKYPTGHDPFVDDVAEVFRDAGLEVSVSDNIIGWKWAKAIVNSVINGLGTVLGVKNGVLKDDPYLEGVSVDIAREGCLVAQQLGIEFEMHPLELLWDTIERTRENYNSTLQDIMRGKRTEVDYIHGKIVEYAQSVGLEAPRNELLWGLIKAKENLNKRDGET</sequence>
<dbReference type="GO" id="GO:0015937">
    <property type="term" value="P:coenzyme A biosynthetic process"/>
    <property type="evidence" value="ECO:0007669"/>
    <property type="project" value="UniProtKB-UniPathway"/>
</dbReference>
<protein>
    <recommendedName>
        <fullName evidence="3 10">2-dehydropantoate 2-reductase</fullName>
        <ecNumber evidence="3 10">1.1.1.169</ecNumber>
    </recommendedName>
    <alternativeName>
        <fullName evidence="7 10">Ketopantoate reductase</fullName>
    </alternativeName>
</protein>
<dbReference type="EC" id="1.1.1.169" evidence="3 10"/>
<dbReference type="GO" id="GO:0005737">
    <property type="term" value="C:cytoplasm"/>
    <property type="evidence" value="ECO:0007669"/>
    <property type="project" value="TreeGrafter"/>
</dbReference>
<dbReference type="EMBL" id="CP015103">
    <property type="protein sequence ID" value="ASJ07965.1"/>
    <property type="molecule type" value="Genomic_DNA"/>
</dbReference>
<evidence type="ECO:0000313" key="13">
    <source>
        <dbReference type="EMBL" id="ASJ07965.1"/>
    </source>
</evidence>
<comment type="catalytic activity">
    <reaction evidence="8">
        <text>(R)-pantoate + NADP(+) = 2-dehydropantoate + NADPH + H(+)</text>
        <dbReference type="Rhea" id="RHEA:16233"/>
        <dbReference type="ChEBI" id="CHEBI:11561"/>
        <dbReference type="ChEBI" id="CHEBI:15378"/>
        <dbReference type="ChEBI" id="CHEBI:15980"/>
        <dbReference type="ChEBI" id="CHEBI:57783"/>
        <dbReference type="ChEBI" id="CHEBI:58349"/>
        <dbReference type="EC" id="1.1.1.169"/>
    </reaction>
    <physiologicalReaction direction="right-to-left" evidence="8">
        <dbReference type="Rhea" id="RHEA:16235"/>
    </physiologicalReaction>
</comment>
<keyword evidence="5 10" id="KW-0173">Coenzyme A biosynthesis</keyword>
<proteinExistence type="inferred from homology"/>
<comment type="catalytic activity">
    <reaction evidence="9">
        <text>(R)-pantoate + NAD(+) = 2-dehydropantoate + NADH + H(+)</text>
        <dbReference type="Rhea" id="RHEA:61292"/>
        <dbReference type="ChEBI" id="CHEBI:11561"/>
        <dbReference type="ChEBI" id="CHEBI:15378"/>
        <dbReference type="ChEBI" id="CHEBI:15980"/>
        <dbReference type="ChEBI" id="CHEBI:57540"/>
        <dbReference type="ChEBI" id="CHEBI:57945"/>
    </reaction>
    <physiologicalReaction direction="right-to-left" evidence="9">
        <dbReference type="Rhea" id="RHEA:61294"/>
    </physiologicalReaction>
</comment>
<evidence type="ECO:0000256" key="3">
    <source>
        <dbReference type="ARBA" id="ARBA00013014"/>
    </source>
</evidence>
<dbReference type="InterPro" id="IPR013332">
    <property type="entry name" value="KPR_N"/>
</dbReference>
<dbReference type="OrthoDB" id="201845at2157"/>
<evidence type="ECO:0000256" key="5">
    <source>
        <dbReference type="ARBA" id="ARBA00022993"/>
    </source>
</evidence>
<dbReference type="Pfam" id="PF08546">
    <property type="entry name" value="ApbA_C"/>
    <property type="match status" value="1"/>
</dbReference>
<dbReference type="RefSeq" id="WP_088855208.1">
    <property type="nucleotide sequence ID" value="NZ_CP015103.1"/>
</dbReference>
<evidence type="ECO:0000256" key="4">
    <source>
        <dbReference type="ARBA" id="ARBA00022857"/>
    </source>
</evidence>
<feature type="domain" description="Ketopantoate reductase C-terminal" evidence="12">
    <location>
        <begin position="172"/>
        <end position="295"/>
    </location>
</feature>
<evidence type="ECO:0000256" key="7">
    <source>
        <dbReference type="ARBA" id="ARBA00032024"/>
    </source>
</evidence>
<organism evidence="13 14">
    <name type="scientific">Thermococcus siculi</name>
    <dbReference type="NCBI Taxonomy" id="72803"/>
    <lineage>
        <taxon>Archaea</taxon>
        <taxon>Methanobacteriati</taxon>
        <taxon>Methanobacteriota</taxon>
        <taxon>Thermococci</taxon>
        <taxon>Thermococcales</taxon>
        <taxon>Thermococcaceae</taxon>
        <taxon>Thermococcus</taxon>
    </lineage>
</organism>
<dbReference type="UniPathway" id="UPA00241"/>
<gene>
    <name evidence="13" type="ORF">A3L11_01475</name>
</gene>
<dbReference type="Gene3D" id="1.10.1040.10">
    <property type="entry name" value="N-(1-d-carboxylethyl)-l-norvaline Dehydrogenase, domain 2"/>
    <property type="match status" value="1"/>
</dbReference>
<dbReference type="GO" id="GO:0008677">
    <property type="term" value="F:2-dehydropantoate 2-reductase activity"/>
    <property type="evidence" value="ECO:0007669"/>
    <property type="project" value="UniProtKB-EC"/>
</dbReference>
<dbReference type="InterPro" id="IPR036291">
    <property type="entry name" value="NAD(P)-bd_dom_sf"/>
</dbReference>
<comment type="pathway">
    <text evidence="1 10">Cofactor biosynthesis; coenzyme A biosynthesis.</text>
</comment>
<dbReference type="PANTHER" id="PTHR43765">
    <property type="entry name" value="2-DEHYDROPANTOATE 2-REDUCTASE-RELATED"/>
    <property type="match status" value="1"/>
</dbReference>
<dbReference type="InterPro" id="IPR050838">
    <property type="entry name" value="Ketopantoate_reductase"/>
</dbReference>
<dbReference type="InterPro" id="IPR008927">
    <property type="entry name" value="6-PGluconate_DH-like_C_sf"/>
</dbReference>
<comment type="similarity">
    <text evidence="2 10">Belongs to the ketopantoate reductase family.</text>
</comment>
<dbReference type="PANTHER" id="PTHR43765:SF2">
    <property type="entry name" value="2-DEHYDROPANTOATE 2-REDUCTASE"/>
    <property type="match status" value="1"/>
</dbReference>
<evidence type="ECO:0000256" key="10">
    <source>
        <dbReference type="RuleBase" id="RU362068"/>
    </source>
</evidence>
<evidence type="ECO:0000259" key="11">
    <source>
        <dbReference type="Pfam" id="PF02558"/>
    </source>
</evidence>
<dbReference type="GeneID" id="33316867"/>
<dbReference type="InterPro" id="IPR003710">
    <property type="entry name" value="ApbA"/>
</dbReference>
<dbReference type="AlphaFoldDB" id="A0A2Z2MK21"/>
<evidence type="ECO:0000256" key="2">
    <source>
        <dbReference type="ARBA" id="ARBA00007870"/>
    </source>
</evidence>
<evidence type="ECO:0000259" key="12">
    <source>
        <dbReference type="Pfam" id="PF08546"/>
    </source>
</evidence>
<dbReference type="InterPro" id="IPR013328">
    <property type="entry name" value="6PGD_dom2"/>
</dbReference>
<comment type="function">
    <text evidence="10">Catalyzes the NADPH-dependent reduction of ketopantoate into pantoic acid.</text>
</comment>
<dbReference type="Gene3D" id="3.40.50.720">
    <property type="entry name" value="NAD(P)-binding Rossmann-like Domain"/>
    <property type="match status" value="1"/>
</dbReference>
<dbReference type="SUPFAM" id="SSF48179">
    <property type="entry name" value="6-phosphogluconate dehydrogenase C-terminal domain-like"/>
    <property type="match status" value="1"/>
</dbReference>
<evidence type="ECO:0000256" key="9">
    <source>
        <dbReference type="ARBA" id="ARBA00048196"/>
    </source>
</evidence>
<dbReference type="NCBIfam" id="TIGR00745">
    <property type="entry name" value="apbA_panE"/>
    <property type="match status" value="1"/>
</dbReference>
<dbReference type="Proteomes" id="UP000250125">
    <property type="component" value="Chromosome"/>
</dbReference>
<dbReference type="KEGG" id="tsl:A3L11_01475"/>
<name>A0A2Z2MK21_9EURY</name>
<dbReference type="SUPFAM" id="SSF51735">
    <property type="entry name" value="NAD(P)-binding Rossmann-fold domains"/>
    <property type="match status" value="1"/>
</dbReference>
<keyword evidence="4 10" id="KW-0521">NADP</keyword>
<evidence type="ECO:0000256" key="6">
    <source>
        <dbReference type="ARBA" id="ARBA00023002"/>
    </source>
</evidence>
<dbReference type="InterPro" id="IPR013752">
    <property type="entry name" value="KPA_reductase"/>
</dbReference>
<accession>A0A2Z2MK21</accession>
<dbReference type="GO" id="GO:0050661">
    <property type="term" value="F:NADP binding"/>
    <property type="evidence" value="ECO:0007669"/>
    <property type="project" value="TreeGrafter"/>
</dbReference>
<dbReference type="Pfam" id="PF02558">
    <property type="entry name" value="ApbA"/>
    <property type="match status" value="1"/>
</dbReference>
<feature type="domain" description="Ketopantoate reductase N-terminal" evidence="11">
    <location>
        <begin position="3"/>
        <end position="146"/>
    </location>
</feature>
<reference evidence="13 14" key="1">
    <citation type="submission" date="2016-04" db="EMBL/GenBank/DDBJ databases">
        <title>Complete genome sequence of Thermococcus siculi type strain RG-20.</title>
        <authorList>
            <person name="Oger P.M."/>
        </authorList>
    </citation>
    <scope>NUCLEOTIDE SEQUENCE [LARGE SCALE GENOMIC DNA]</scope>
    <source>
        <strain evidence="13 14">RG-20</strain>
    </source>
</reference>
<evidence type="ECO:0000256" key="8">
    <source>
        <dbReference type="ARBA" id="ARBA00047506"/>
    </source>
</evidence>